<evidence type="ECO:0000256" key="3">
    <source>
        <dbReference type="ARBA" id="ARBA00023027"/>
    </source>
</evidence>
<keyword evidence="3" id="KW-0520">NAD</keyword>
<evidence type="ECO:0000256" key="1">
    <source>
        <dbReference type="ARBA" id="ARBA00009986"/>
    </source>
</evidence>
<dbReference type="InterPro" id="IPR016162">
    <property type="entry name" value="Ald_DH_N"/>
</dbReference>
<keyword evidence="9" id="KW-1185">Reference proteome</keyword>
<feature type="active site" evidence="5">
    <location>
        <position position="268"/>
    </location>
</feature>
<feature type="domain" description="Aldehyde dehydrogenase" evidence="7">
    <location>
        <begin position="34"/>
        <end position="500"/>
    </location>
</feature>
<dbReference type="SUPFAM" id="SSF53720">
    <property type="entry name" value="ALDH-like"/>
    <property type="match status" value="1"/>
</dbReference>
<dbReference type="FunFam" id="3.40.309.10:FF:000012">
    <property type="entry name" value="Betaine aldehyde dehydrogenase"/>
    <property type="match status" value="1"/>
</dbReference>
<proteinExistence type="inferred from homology"/>
<dbReference type="OrthoDB" id="310895at2759"/>
<evidence type="ECO:0000313" key="9">
    <source>
        <dbReference type="Proteomes" id="UP000444721"/>
    </source>
</evidence>
<dbReference type="PROSITE" id="PS00070">
    <property type="entry name" value="ALDEHYDE_DEHYDR_CYS"/>
    <property type="match status" value="1"/>
</dbReference>
<dbReference type="GeneID" id="68113832"/>
<evidence type="ECO:0000256" key="2">
    <source>
        <dbReference type="ARBA" id="ARBA00023002"/>
    </source>
</evidence>
<reference evidence="8 9" key="1">
    <citation type="journal article" date="2019" name="Sci. Rep.">
        <title>Nanopore sequencing improves the draft genome of the human pathogenic amoeba Naegleria fowleri.</title>
        <authorList>
            <person name="Liechti N."/>
            <person name="Schurch N."/>
            <person name="Bruggmann R."/>
            <person name="Wittwer M."/>
        </authorList>
    </citation>
    <scope>NUCLEOTIDE SEQUENCE [LARGE SCALE GENOMIC DNA]</scope>
    <source>
        <strain evidence="8 9">ATCC 30894</strain>
    </source>
</reference>
<comment type="caution">
    <text evidence="8">The sequence shown here is derived from an EMBL/GenBank/DDBJ whole genome shotgun (WGS) entry which is preliminary data.</text>
</comment>
<dbReference type="VEuPathDB" id="AmoebaDB:FDP41_006614"/>
<dbReference type="PANTHER" id="PTHR43860">
    <property type="entry name" value="BETAINE ALDEHYDE DEHYDROGENASE"/>
    <property type="match status" value="1"/>
</dbReference>
<sequence length="504" mass="55277">MASTTSLPKYHSLIDNEFVSRESEESTTPHDDLYIPVVNPCTEQVIALVTQASSDQVSRALDSTVKAFSLWSQTPVQERAACLNRLADKMQENLNYLAELESKNNGKTFFESVGDVDECCNTLRYYASLADYVQEKMDGKVNPHHDSEKWGLSNRLCYEPIGPCVGILPFNYPLLLLMWKLAPAMITGNSILLKPSEYTSLTALVLADYMKDIFPKGVVNIVAGYGYKIGQLLTSDPRVKKVSFTGSLATGLKVGASCLPTLTRCSLELGGKSPIIVFEDCDMSVAIESIVGGIFANKGEICSATSRLLVQKSIYQPLMDKLIEKTKTIVTGDSLFDKTVTHGAQVSKIQYDKVLNYIEIGKKEGAVAVVGGGRPEVVKAQDPNKGFFVAPTIFTNVTPDMTIWKEEIFGPVLSVMPFETEEEAIRLANDTRYGLAAAVISGSDERLERVGRQLCVGTLWLNASQPCLCQVPWPTRKQSGVGGAELSTFGADLFMELKTVWKKL</sequence>
<gene>
    <name evidence="8" type="ORF">FDP41_006614</name>
</gene>
<evidence type="ECO:0000256" key="6">
    <source>
        <dbReference type="RuleBase" id="RU003345"/>
    </source>
</evidence>
<dbReference type="EMBL" id="VFQX01000052">
    <property type="protein sequence ID" value="KAF0974582.1"/>
    <property type="molecule type" value="Genomic_DNA"/>
</dbReference>
<dbReference type="InterPro" id="IPR016163">
    <property type="entry name" value="Ald_DH_C"/>
</dbReference>
<evidence type="ECO:0000256" key="4">
    <source>
        <dbReference type="ARBA" id="ARBA00037921"/>
    </source>
</evidence>
<accession>A0A6A5BIB6</accession>
<evidence type="ECO:0000259" key="7">
    <source>
        <dbReference type="Pfam" id="PF00171"/>
    </source>
</evidence>
<comment type="similarity">
    <text evidence="1 6">Belongs to the aldehyde dehydrogenase family.</text>
</comment>
<dbReference type="InterPro" id="IPR015590">
    <property type="entry name" value="Aldehyde_DH_dom"/>
</dbReference>
<dbReference type="Pfam" id="PF00171">
    <property type="entry name" value="Aldedh"/>
    <property type="match status" value="1"/>
</dbReference>
<dbReference type="FunFam" id="3.40.605.10:FF:000007">
    <property type="entry name" value="NAD/NADP-dependent betaine aldehyde dehydrogenase"/>
    <property type="match status" value="1"/>
</dbReference>
<dbReference type="InterPro" id="IPR029510">
    <property type="entry name" value="Ald_DH_CS_GLU"/>
</dbReference>
<dbReference type="VEuPathDB" id="AmoebaDB:NfTy_088670"/>
<dbReference type="GO" id="GO:0016620">
    <property type="term" value="F:oxidoreductase activity, acting on the aldehyde or oxo group of donors, NAD or NADP as acceptor"/>
    <property type="evidence" value="ECO:0007669"/>
    <property type="project" value="InterPro"/>
</dbReference>
<organism evidence="8 9">
    <name type="scientific">Naegleria fowleri</name>
    <name type="common">Brain eating amoeba</name>
    <dbReference type="NCBI Taxonomy" id="5763"/>
    <lineage>
        <taxon>Eukaryota</taxon>
        <taxon>Discoba</taxon>
        <taxon>Heterolobosea</taxon>
        <taxon>Tetramitia</taxon>
        <taxon>Eutetramitia</taxon>
        <taxon>Vahlkampfiidae</taxon>
        <taxon>Naegleria</taxon>
    </lineage>
</organism>
<evidence type="ECO:0000313" key="8">
    <source>
        <dbReference type="EMBL" id="KAF0974582.1"/>
    </source>
</evidence>
<name>A0A6A5BIB6_NAEFO</name>
<dbReference type="Gene3D" id="3.40.309.10">
    <property type="entry name" value="Aldehyde Dehydrogenase, Chain A, domain 2"/>
    <property type="match status" value="1"/>
</dbReference>
<dbReference type="PROSITE" id="PS00687">
    <property type="entry name" value="ALDEHYDE_DEHYDR_GLU"/>
    <property type="match status" value="1"/>
</dbReference>
<dbReference type="VEuPathDB" id="AmoebaDB:NF0058150"/>
<dbReference type="Proteomes" id="UP000444721">
    <property type="component" value="Unassembled WGS sequence"/>
</dbReference>
<dbReference type="AlphaFoldDB" id="A0A6A5BIB6"/>
<dbReference type="PANTHER" id="PTHR43860:SF2">
    <property type="entry name" value="BETAINE ALDEHYDE DEHYDROGENASE-RELATED"/>
    <property type="match status" value="1"/>
</dbReference>
<dbReference type="InterPro" id="IPR016161">
    <property type="entry name" value="Ald_DH/histidinol_DH"/>
</dbReference>
<dbReference type="RefSeq" id="XP_044559295.1">
    <property type="nucleotide sequence ID" value="XM_044710269.1"/>
</dbReference>
<dbReference type="InterPro" id="IPR016160">
    <property type="entry name" value="Ald_DH_CS_CYS"/>
</dbReference>
<protein>
    <recommendedName>
        <fullName evidence="7">Aldehyde dehydrogenase domain-containing protein</fullName>
    </recommendedName>
</protein>
<comment type="pathway">
    <text evidence="4">Amine and polyamine biosynthesis; betaine biosynthesis via choline pathway; betaine from betaine aldehyde: step 1/1.</text>
</comment>
<evidence type="ECO:0000256" key="5">
    <source>
        <dbReference type="PROSITE-ProRule" id="PRU10007"/>
    </source>
</evidence>
<dbReference type="OMA" id="PMPIAAW"/>
<dbReference type="Gene3D" id="3.40.605.10">
    <property type="entry name" value="Aldehyde Dehydrogenase, Chain A, domain 1"/>
    <property type="match status" value="1"/>
</dbReference>
<keyword evidence="2 6" id="KW-0560">Oxidoreductase</keyword>